<accession>A0A6G0VM03</accession>
<reference evidence="1 2" key="1">
    <citation type="submission" date="2019-08" db="EMBL/GenBank/DDBJ databases">
        <title>Whole genome of Aphis craccivora.</title>
        <authorList>
            <person name="Voronova N.V."/>
            <person name="Shulinski R.S."/>
            <person name="Bandarenka Y.V."/>
            <person name="Zhorov D.G."/>
            <person name="Warner D."/>
        </authorList>
    </citation>
    <scope>NUCLEOTIDE SEQUENCE [LARGE SCALE GENOMIC DNA]</scope>
    <source>
        <strain evidence="1">180601</strain>
        <tissue evidence="1">Whole Body</tissue>
    </source>
</reference>
<organism evidence="1 2">
    <name type="scientific">Aphis craccivora</name>
    <name type="common">Cowpea aphid</name>
    <dbReference type="NCBI Taxonomy" id="307492"/>
    <lineage>
        <taxon>Eukaryota</taxon>
        <taxon>Metazoa</taxon>
        <taxon>Ecdysozoa</taxon>
        <taxon>Arthropoda</taxon>
        <taxon>Hexapoda</taxon>
        <taxon>Insecta</taxon>
        <taxon>Pterygota</taxon>
        <taxon>Neoptera</taxon>
        <taxon>Paraneoptera</taxon>
        <taxon>Hemiptera</taxon>
        <taxon>Sternorrhyncha</taxon>
        <taxon>Aphidomorpha</taxon>
        <taxon>Aphidoidea</taxon>
        <taxon>Aphididae</taxon>
        <taxon>Aphidini</taxon>
        <taxon>Aphis</taxon>
        <taxon>Aphis</taxon>
    </lineage>
</organism>
<dbReference type="AlphaFoldDB" id="A0A6G0VM03"/>
<comment type="caution">
    <text evidence="1">The sequence shown here is derived from an EMBL/GenBank/DDBJ whole genome shotgun (WGS) entry which is preliminary data.</text>
</comment>
<keyword evidence="2" id="KW-1185">Reference proteome</keyword>
<sequence>MDKHFVLTTIIRFKKFKIFFLSREYDIAYEHSNSIADCDKADHILEQRAWERFKLKDSGLKEKAVAWV</sequence>
<dbReference type="EMBL" id="VUJU01014715">
    <property type="protein sequence ID" value="KAF0701490.1"/>
    <property type="molecule type" value="Genomic_DNA"/>
</dbReference>
<name>A0A6G0VM03_APHCR</name>
<proteinExistence type="predicted"/>
<dbReference type="OrthoDB" id="6612097at2759"/>
<evidence type="ECO:0000313" key="1">
    <source>
        <dbReference type="EMBL" id="KAF0701490.1"/>
    </source>
</evidence>
<protein>
    <submittedName>
        <fullName evidence="1">Uncharacterized protein</fullName>
    </submittedName>
</protein>
<dbReference type="Proteomes" id="UP000478052">
    <property type="component" value="Unassembled WGS sequence"/>
</dbReference>
<evidence type="ECO:0000313" key="2">
    <source>
        <dbReference type="Proteomes" id="UP000478052"/>
    </source>
</evidence>
<gene>
    <name evidence="1" type="ORF">FWK35_00030209</name>
</gene>